<name>A0A0A9AH63_ARUDO</name>
<protein>
    <submittedName>
        <fullName evidence="1">Uncharacterized protein</fullName>
    </submittedName>
</protein>
<reference evidence="1" key="1">
    <citation type="submission" date="2014-09" db="EMBL/GenBank/DDBJ databases">
        <authorList>
            <person name="Magalhaes I.L.F."/>
            <person name="Oliveira U."/>
            <person name="Santos F.R."/>
            <person name="Vidigal T.H.D.A."/>
            <person name="Brescovit A.D."/>
            <person name="Santos A.J."/>
        </authorList>
    </citation>
    <scope>NUCLEOTIDE SEQUENCE</scope>
    <source>
        <tissue evidence="1">Shoot tissue taken approximately 20 cm above the soil surface</tissue>
    </source>
</reference>
<accession>A0A0A9AH63</accession>
<dbReference type="AlphaFoldDB" id="A0A0A9AH63"/>
<reference evidence="1" key="2">
    <citation type="journal article" date="2015" name="Data Brief">
        <title>Shoot transcriptome of the giant reed, Arundo donax.</title>
        <authorList>
            <person name="Barrero R.A."/>
            <person name="Guerrero F.D."/>
            <person name="Moolhuijzen P."/>
            <person name="Goolsby J.A."/>
            <person name="Tidwell J."/>
            <person name="Bellgard S.E."/>
            <person name="Bellgard M.I."/>
        </authorList>
    </citation>
    <scope>NUCLEOTIDE SEQUENCE</scope>
    <source>
        <tissue evidence="1">Shoot tissue taken approximately 20 cm above the soil surface</tissue>
    </source>
</reference>
<organism evidence="1">
    <name type="scientific">Arundo donax</name>
    <name type="common">Giant reed</name>
    <name type="synonym">Donax arundinaceus</name>
    <dbReference type="NCBI Taxonomy" id="35708"/>
    <lineage>
        <taxon>Eukaryota</taxon>
        <taxon>Viridiplantae</taxon>
        <taxon>Streptophyta</taxon>
        <taxon>Embryophyta</taxon>
        <taxon>Tracheophyta</taxon>
        <taxon>Spermatophyta</taxon>
        <taxon>Magnoliopsida</taxon>
        <taxon>Liliopsida</taxon>
        <taxon>Poales</taxon>
        <taxon>Poaceae</taxon>
        <taxon>PACMAD clade</taxon>
        <taxon>Arundinoideae</taxon>
        <taxon>Arundineae</taxon>
        <taxon>Arundo</taxon>
    </lineage>
</organism>
<sequence>MMMAVARGGSCDWRLMEDCLMGGVYIRRNLCSTFCQCRRW</sequence>
<proteinExistence type="predicted"/>
<dbReference type="EMBL" id="GBRH01249605">
    <property type="protein sequence ID" value="JAD48290.1"/>
    <property type="molecule type" value="Transcribed_RNA"/>
</dbReference>
<evidence type="ECO:0000313" key="1">
    <source>
        <dbReference type="EMBL" id="JAD48290.1"/>
    </source>
</evidence>